<reference evidence="10" key="1">
    <citation type="journal article" date="2019" name="Int. J. Syst. Evol. Microbiol.">
        <title>The Global Catalogue of Microorganisms (GCM) 10K type strain sequencing project: providing services to taxonomists for standard genome sequencing and annotation.</title>
        <authorList>
            <consortium name="The Broad Institute Genomics Platform"/>
            <consortium name="The Broad Institute Genome Sequencing Center for Infectious Disease"/>
            <person name="Wu L."/>
            <person name="Ma J."/>
        </authorList>
    </citation>
    <scope>NUCLEOTIDE SEQUENCE [LARGE SCALE GENOMIC DNA]</scope>
    <source>
        <strain evidence="10">CGMCC 1.8985</strain>
    </source>
</reference>
<evidence type="ECO:0000256" key="2">
    <source>
        <dbReference type="ARBA" id="ARBA00022670"/>
    </source>
</evidence>
<keyword evidence="4 5" id="KW-0720">Serine protease</keyword>
<comment type="caution">
    <text evidence="9">The sequence shown here is derived from an EMBL/GenBank/DDBJ whole genome shotgun (WGS) entry which is preliminary data.</text>
</comment>
<dbReference type="Gene3D" id="3.40.50.200">
    <property type="entry name" value="Peptidase S8/S53 domain"/>
    <property type="match status" value="1"/>
</dbReference>
<dbReference type="PROSITE" id="PS00138">
    <property type="entry name" value="SUBTILASE_SER"/>
    <property type="match status" value="1"/>
</dbReference>
<evidence type="ECO:0000313" key="9">
    <source>
        <dbReference type="EMBL" id="GGK15184.1"/>
    </source>
</evidence>
<accession>A0ABQ2EP74</accession>
<keyword evidence="7" id="KW-0732">Signal</keyword>
<dbReference type="InterPro" id="IPR023827">
    <property type="entry name" value="Peptidase_S8_Asp-AS"/>
</dbReference>
<evidence type="ECO:0000256" key="5">
    <source>
        <dbReference type="PROSITE-ProRule" id="PRU01240"/>
    </source>
</evidence>
<dbReference type="InterPro" id="IPR023828">
    <property type="entry name" value="Peptidase_S8_Ser-AS"/>
</dbReference>
<protein>
    <submittedName>
        <fullName evidence="9">Peptidase S8</fullName>
    </submittedName>
</protein>
<dbReference type="PANTHER" id="PTHR43806:SF11">
    <property type="entry name" value="CEREVISIN-RELATED"/>
    <property type="match status" value="1"/>
</dbReference>
<dbReference type="RefSeq" id="WP_132987009.1">
    <property type="nucleotide sequence ID" value="NZ_BMME01000001.1"/>
</dbReference>
<keyword evidence="10" id="KW-1185">Reference proteome</keyword>
<evidence type="ECO:0000256" key="7">
    <source>
        <dbReference type="SAM" id="SignalP"/>
    </source>
</evidence>
<dbReference type="PRINTS" id="PR00723">
    <property type="entry name" value="SUBTILISIN"/>
</dbReference>
<feature type="signal peptide" evidence="7">
    <location>
        <begin position="1"/>
        <end position="26"/>
    </location>
</feature>
<evidence type="ECO:0000256" key="1">
    <source>
        <dbReference type="ARBA" id="ARBA00011073"/>
    </source>
</evidence>
<evidence type="ECO:0000256" key="3">
    <source>
        <dbReference type="ARBA" id="ARBA00022801"/>
    </source>
</evidence>
<feature type="active site" description="Charge relay system" evidence="5">
    <location>
        <position position="153"/>
    </location>
</feature>
<dbReference type="PROSITE" id="PS00137">
    <property type="entry name" value="SUBTILASE_HIS"/>
    <property type="match status" value="1"/>
</dbReference>
<dbReference type="EMBL" id="BMME01000001">
    <property type="protein sequence ID" value="GGK15184.1"/>
    <property type="molecule type" value="Genomic_DNA"/>
</dbReference>
<sequence>MNQRNRLSLMLGVAASGLVMAASAQAATYVVAANGNGLSAQQQQSISAAGGRITAHLPQIGVAIVESDAAGFAAAASAIPGLASVTADVRLQFDIPDHLSITDGEIGPDYANPPGSGDNDVRFELQWGAKAIDFAGAWNAGWRGDGATIAVLDSGIACLHPDIAPNLDLASSTSFVPGEGVCRALVGGFNHGTHVAGIAAAPDNGIGTIGVAPEARIIAVKVLSEFTGSGDFAGIIQGIVHATDAGANVINMSLGVQGGLPVGGAEIAALVNATKRATQYARKQGVLVVASAGNDARDMDHDANVMPFPAGLPGVLAVSATAPDAWGLDLAGADLDLPASYTNYGRSEVGLAAPGGDFDSEVESLCIVGGVANPCWVFDGVFAPGGYAIQGGQVFASYSWAGGTSMAAPHVSGVAALVYGKYPGIKPAQVESILRRTADDLGQPGNDPFYGAGRVNAAAAVAN</sequence>
<dbReference type="SUPFAM" id="SSF52743">
    <property type="entry name" value="Subtilisin-like"/>
    <property type="match status" value="1"/>
</dbReference>
<dbReference type="Pfam" id="PF00082">
    <property type="entry name" value="Peptidase_S8"/>
    <property type="match status" value="1"/>
</dbReference>
<organism evidence="9 10">
    <name type="scientific">Luteimonas terricola</name>
    <dbReference type="NCBI Taxonomy" id="645597"/>
    <lineage>
        <taxon>Bacteria</taxon>
        <taxon>Pseudomonadati</taxon>
        <taxon>Pseudomonadota</taxon>
        <taxon>Gammaproteobacteria</taxon>
        <taxon>Lysobacterales</taxon>
        <taxon>Lysobacteraceae</taxon>
        <taxon>Luteimonas</taxon>
    </lineage>
</organism>
<evidence type="ECO:0000256" key="6">
    <source>
        <dbReference type="RuleBase" id="RU003355"/>
    </source>
</evidence>
<gene>
    <name evidence="9" type="ORF">GCM10011394_25480</name>
</gene>
<name>A0ABQ2EP74_9GAMM</name>
<evidence type="ECO:0000313" key="10">
    <source>
        <dbReference type="Proteomes" id="UP000599009"/>
    </source>
</evidence>
<dbReference type="InterPro" id="IPR015500">
    <property type="entry name" value="Peptidase_S8_subtilisin-rel"/>
</dbReference>
<dbReference type="InterPro" id="IPR036852">
    <property type="entry name" value="Peptidase_S8/S53_dom_sf"/>
</dbReference>
<dbReference type="Proteomes" id="UP000599009">
    <property type="component" value="Unassembled WGS sequence"/>
</dbReference>
<proteinExistence type="inferred from homology"/>
<dbReference type="PROSITE" id="PS00136">
    <property type="entry name" value="SUBTILASE_ASP"/>
    <property type="match status" value="1"/>
</dbReference>
<comment type="similarity">
    <text evidence="1 5 6">Belongs to the peptidase S8 family.</text>
</comment>
<dbReference type="InterPro" id="IPR050131">
    <property type="entry name" value="Peptidase_S8_subtilisin-like"/>
</dbReference>
<feature type="domain" description="Peptidase S8/S53" evidence="8">
    <location>
        <begin position="144"/>
        <end position="453"/>
    </location>
</feature>
<feature type="active site" description="Charge relay system" evidence="5">
    <location>
        <position position="405"/>
    </location>
</feature>
<evidence type="ECO:0000256" key="4">
    <source>
        <dbReference type="ARBA" id="ARBA00022825"/>
    </source>
</evidence>
<dbReference type="PROSITE" id="PS51892">
    <property type="entry name" value="SUBTILASE"/>
    <property type="match status" value="1"/>
</dbReference>
<feature type="chain" id="PRO_5046612810" evidence="7">
    <location>
        <begin position="27"/>
        <end position="463"/>
    </location>
</feature>
<keyword evidence="2 5" id="KW-0645">Protease</keyword>
<dbReference type="InterPro" id="IPR000209">
    <property type="entry name" value="Peptidase_S8/S53_dom"/>
</dbReference>
<evidence type="ECO:0000259" key="8">
    <source>
        <dbReference type="Pfam" id="PF00082"/>
    </source>
</evidence>
<keyword evidence="3 5" id="KW-0378">Hydrolase</keyword>
<feature type="active site" description="Charge relay system" evidence="5">
    <location>
        <position position="191"/>
    </location>
</feature>
<dbReference type="InterPro" id="IPR022398">
    <property type="entry name" value="Peptidase_S8_His-AS"/>
</dbReference>
<dbReference type="PANTHER" id="PTHR43806">
    <property type="entry name" value="PEPTIDASE S8"/>
    <property type="match status" value="1"/>
</dbReference>